<dbReference type="EMBL" id="BJTG01000001">
    <property type="protein sequence ID" value="GEJ55411.1"/>
    <property type="molecule type" value="Genomic_DNA"/>
</dbReference>
<dbReference type="CDD" id="cd08026">
    <property type="entry name" value="DUF326"/>
    <property type="match status" value="1"/>
</dbReference>
<gene>
    <name evidence="1" type="ORF">AMYX_01520</name>
</gene>
<dbReference type="InterPro" id="IPR044543">
    <property type="entry name" value="YHJQ-like"/>
</dbReference>
<comment type="caution">
    <text evidence="1">The sequence shown here is derived from an EMBL/GenBank/DDBJ whole genome shotgun (WGS) entry which is preliminary data.</text>
</comment>
<protein>
    <submittedName>
        <fullName evidence="1">Ferredoxin</fullName>
    </submittedName>
</protein>
<dbReference type="InterPro" id="IPR005560">
    <property type="entry name" value="Csp_YhjQ"/>
</dbReference>
<evidence type="ECO:0000313" key="1">
    <source>
        <dbReference type="EMBL" id="GEJ55411.1"/>
    </source>
</evidence>
<dbReference type="Proteomes" id="UP000503640">
    <property type="component" value="Unassembled WGS sequence"/>
</dbReference>
<name>A0A7I9VG92_9BACT</name>
<sequence length="133" mass="14473">MATASGQTSWQPGFQATPHFGHMAEQLRRCIQECLSCFSVCEQTLAHCLRKGGKHAAAEHVKLLVDCAECCRAGASMMSRESAFHARMCALCADVCKACEESCEEFRDDQQMTACADACRSCHDACRAMGARA</sequence>
<evidence type="ECO:0000313" key="2">
    <source>
        <dbReference type="Proteomes" id="UP000503640"/>
    </source>
</evidence>
<proteinExistence type="predicted"/>
<dbReference type="Gene3D" id="1.20.1270.360">
    <property type="match status" value="1"/>
</dbReference>
<dbReference type="AlphaFoldDB" id="A0A7I9VG92"/>
<dbReference type="Pfam" id="PF03860">
    <property type="entry name" value="Csp"/>
    <property type="match status" value="1"/>
</dbReference>
<keyword evidence="2" id="KW-1185">Reference proteome</keyword>
<dbReference type="RefSeq" id="WP_176062214.1">
    <property type="nucleotide sequence ID" value="NZ_BJTG01000001.1"/>
</dbReference>
<accession>A0A7I9VG92</accession>
<dbReference type="PANTHER" id="PTHR37310">
    <property type="entry name" value="CYTOPLASMIC PROTEIN-RELATED"/>
    <property type="match status" value="1"/>
</dbReference>
<organism evidence="1 2">
    <name type="scientific">Anaeromyxobacter diazotrophicus</name>
    <dbReference type="NCBI Taxonomy" id="2590199"/>
    <lineage>
        <taxon>Bacteria</taxon>
        <taxon>Pseudomonadati</taxon>
        <taxon>Myxococcota</taxon>
        <taxon>Myxococcia</taxon>
        <taxon>Myxococcales</taxon>
        <taxon>Cystobacterineae</taxon>
        <taxon>Anaeromyxobacteraceae</taxon>
        <taxon>Anaeromyxobacter</taxon>
    </lineage>
</organism>
<dbReference type="PANTHER" id="PTHR37310:SF1">
    <property type="entry name" value="CYTOPLASMIC PROTEIN"/>
    <property type="match status" value="1"/>
</dbReference>
<reference evidence="2" key="1">
    <citation type="journal article" date="2020" name="Appl. Environ. Microbiol.">
        <title>Diazotrophic Anaeromyxobacter Isolates from Soils.</title>
        <authorList>
            <person name="Masuda Y."/>
            <person name="Yamanaka H."/>
            <person name="Xu Z.X."/>
            <person name="Shiratori Y."/>
            <person name="Aono T."/>
            <person name="Amachi S."/>
            <person name="Senoo K."/>
            <person name="Itoh H."/>
        </authorList>
    </citation>
    <scope>NUCLEOTIDE SEQUENCE [LARGE SCALE GENOMIC DNA]</scope>
    <source>
        <strain evidence="2">R267</strain>
    </source>
</reference>